<proteinExistence type="predicted"/>
<reference evidence="2 3" key="1">
    <citation type="journal article" date="2021" name="ISME Commun">
        <title>Automated analysis of genomic sequences facilitates high-throughput and comprehensive description of bacteria.</title>
        <authorList>
            <person name="Hitch T.C.A."/>
        </authorList>
    </citation>
    <scope>NUCLEOTIDE SEQUENCE [LARGE SCALE GENOMIC DNA]</scope>
    <source>
        <strain evidence="2 3">Sanger_03</strain>
    </source>
</reference>
<sequence>MKITAIAKIYWKQIKAGSKTYTQVLGADKQEQVKELAGQDVYAAVITPEEYEGYIGEPYTGELPPASGDNSAEEVIPDETEENTEEPEQGETPAE</sequence>
<comment type="caution">
    <text evidence="2">The sequence shown here is derived from an EMBL/GenBank/DDBJ whole genome shotgun (WGS) entry which is preliminary data.</text>
</comment>
<gene>
    <name evidence="2" type="ORF">OCV99_03605</name>
</gene>
<organism evidence="2 3">
    <name type="scientific">Dorea acetigenes</name>
    <dbReference type="NCBI Taxonomy" id="2981787"/>
    <lineage>
        <taxon>Bacteria</taxon>
        <taxon>Bacillati</taxon>
        <taxon>Bacillota</taxon>
        <taxon>Clostridia</taxon>
        <taxon>Lachnospirales</taxon>
        <taxon>Lachnospiraceae</taxon>
        <taxon>Dorea</taxon>
    </lineage>
</organism>
<evidence type="ECO:0000313" key="2">
    <source>
        <dbReference type="EMBL" id="MCU6685651.1"/>
    </source>
</evidence>
<dbReference type="EMBL" id="JAOQJU010000002">
    <property type="protein sequence ID" value="MCU6685651.1"/>
    <property type="molecule type" value="Genomic_DNA"/>
</dbReference>
<dbReference type="Proteomes" id="UP001652431">
    <property type="component" value="Unassembled WGS sequence"/>
</dbReference>
<feature type="region of interest" description="Disordered" evidence="1">
    <location>
        <begin position="55"/>
        <end position="95"/>
    </location>
</feature>
<evidence type="ECO:0000313" key="3">
    <source>
        <dbReference type="Proteomes" id="UP001652431"/>
    </source>
</evidence>
<dbReference type="RefSeq" id="WP_158368264.1">
    <property type="nucleotide sequence ID" value="NZ_JAOQJU010000002.1"/>
</dbReference>
<name>A0ABT2RJZ4_9FIRM</name>
<keyword evidence="3" id="KW-1185">Reference proteome</keyword>
<feature type="compositionally biased region" description="Acidic residues" evidence="1">
    <location>
        <begin position="71"/>
        <end position="95"/>
    </location>
</feature>
<protein>
    <submittedName>
        <fullName evidence="2">Uncharacterized protein</fullName>
    </submittedName>
</protein>
<evidence type="ECO:0000256" key="1">
    <source>
        <dbReference type="SAM" id="MobiDB-lite"/>
    </source>
</evidence>
<accession>A0ABT2RJZ4</accession>